<reference evidence="1 2" key="1">
    <citation type="journal article" date="2022" name="Hortic Res">
        <title>A haplotype resolved chromosomal level avocado genome allows analysis of novel avocado genes.</title>
        <authorList>
            <person name="Nath O."/>
            <person name="Fletcher S.J."/>
            <person name="Hayward A."/>
            <person name="Shaw L.M."/>
            <person name="Masouleh A.K."/>
            <person name="Furtado A."/>
            <person name="Henry R.J."/>
            <person name="Mitter N."/>
        </authorList>
    </citation>
    <scope>NUCLEOTIDE SEQUENCE [LARGE SCALE GENOMIC DNA]</scope>
    <source>
        <strain evidence="2">cv. Hass</strain>
    </source>
</reference>
<protein>
    <submittedName>
        <fullName evidence="1">Uncharacterized protein</fullName>
    </submittedName>
</protein>
<proteinExistence type="predicted"/>
<comment type="caution">
    <text evidence="1">The sequence shown here is derived from an EMBL/GenBank/DDBJ whole genome shotgun (WGS) entry which is preliminary data.</text>
</comment>
<evidence type="ECO:0000313" key="1">
    <source>
        <dbReference type="EMBL" id="KAJ8631483.1"/>
    </source>
</evidence>
<keyword evidence="2" id="KW-1185">Reference proteome</keyword>
<sequence length="76" mass="7997">MAIQPITNLPKKGKEEPLPPKRGRIKAKIFEELFESIAYFASKAGKKACGDGGSSSDEGSAFNCPPPTAYASDPGP</sequence>
<gene>
    <name evidence="1" type="ORF">MRB53_024806</name>
</gene>
<organism evidence="1 2">
    <name type="scientific">Persea americana</name>
    <name type="common">Avocado</name>
    <dbReference type="NCBI Taxonomy" id="3435"/>
    <lineage>
        <taxon>Eukaryota</taxon>
        <taxon>Viridiplantae</taxon>
        <taxon>Streptophyta</taxon>
        <taxon>Embryophyta</taxon>
        <taxon>Tracheophyta</taxon>
        <taxon>Spermatophyta</taxon>
        <taxon>Magnoliopsida</taxon>
        <taxon>Magnoliidae</taxon>
        <taxon>Laurales</taxon>
        <taxon>Lauraceae</taxon>
        <taxon>Persea</taxon>
    </lineage>
</organism>
<name>A0ACC2LEH3_PERAE</name>
<dbReference type="EMBL" id="CM056815">
    <property type="protein sequence ID" value="KAJ8631483.1"/>
    <property type="molecule type" value="Genomic_DNA"/>
</dbReference>
<dbReference type="Proteomes" id="UP001234297">
    <property type="component" value="Chromosome 7"/>
</dbReference>
<evidence type="ECO:0000313" key="2">
    <source>
        <dbReference type="Proteomes" id="UP001234297"/>
    </source>
</evidence>
<accession>A0ACC2LEH3</accession>